<sequence length="142" mass="15752">MSELGRLGCRLLGWTYVDSADINQLLEIAELQLALTIHDDADIQGRCIRAENLELHTKLADWNTTIIPALSSDLRQILGRPNLTCHHIAKAQRIMGLTIAPNAEVKQAVVIHWPLGHSLRHGADWRQRVTAELAKAGNTLKA</sequence>
<dbReference type="EMBL" id="CP064946">
    <property type="protein sequence ID" value="QPH51063.1"/>
    <property type="molecule type" value="Genomic_DNA"/>
</dbReference>
<protein>
    <submittedName>
        <fullName evidence="1">Uncharacterized protein</fullName>
    </submittedName>
</protein>
<organism evidence="1 2">
    <name type="scientific">Pseudomonas fulva</name>
    <dbReference type="NCBI Taxonomy" id="47880"/>
    <lineage>
        <taxon>Bacteria</taxon>
        <taxon>Pseudomonadati</taxon>
        <taxon>Pseudomonadota</taxon>
        <taxon>Gammaproteobacteria</taxon>
        <taxon>Pseudomonadales</taxon>
        <taxon>Pseudomonadaceae</taxon>
        <taxon>Pseudomonas</taxon>
    </lineage>
</organism>
<proteinExistence type="predicted"/>
<name>A0A7S9Q9F6_9PSED</name>
<dbReference type="Proteomes" id="UP000594430">
    <property type="component" value="Chromosome"/>
</dbReference>
<gene>
    <name evidence="1" type="ORF">IZU98_10405</name>
</gene>
<accession>A0A7S9Q9F6</accession>
<dbReference type="AlphaFoldDB" id="A0A7S9Q9F6"/>
<evidence type="ECO:0000313" key="2">
    <source>
        <dbReference type="Proteomes" id="UP000594430"/>
    </source>
</evidence>
<dbReference type="RefSeq" id="WP_196110660.1">
    <property type="nucleotide sequence ID" value="NZ_CP064943.1"/>
</dbReference>
<reference evidence="1 2" key="1">
    <citation type="submission" date="2020-11" db="EMBL/GenBank/DDBJ databases">
        <title>Pseudomonas fulva producing VIM-24.</title>
        <authorList>
            <person name="Liu S."/>
        </authorList>
    </citation>
    <scope>NUCLEOTIDE SEQUENCE [LARGE SCALE GENOMIC DNA]</scope>
    <source>
        <strain evidence="1 2">ZDHY414</strain>
    </source>
</reference>
<evidence type="ECO:0000313" key="1">
    <source>
        <dbReference type="EMBL" id="QPH51063.1"/>
    </source>
</evidence>